<dbReference type="EMBL" id="BMKK01000001">
    <property type="protein sequence ID" value="GGD43466.1"/>
    <property type="molecule type" value="Genomic_DNA"/>
</dbReference>
<comment type="caution">
    <text evidence="1">The sequence shown here is derived from an EMBL/GenBank/DDBJ whole genome shotgun (WGS) entry which is preliminary data.</text>
</comment>
<dbReference type="AlphaFoldDB" id="A0A916YGG6"/>
<evidence type="ECO:0000313" key="1">
    <source>
        <dbReference type="EMBL" id="GGD43466.1"/>
    </source>
</evidence>
<organism evidence="1 2">
    <name type="scientific">Emticicia aquatilis</name>
    <dbReference type="NCBI Taxonomy" id="1537369"/>
    <lineage>
        <taxon>Bacteria</taxon>
        <taxon>Pseudomonadati</taxon>
        <taxon>Bacteroidota</taxon>
        <taxon>Cytophagia</taxon>
        <taxon>Cytophagales</taxon>
        <taxon>Leadbetterellaceae</taxon>
        <taxon>Emticicia</taxon>
    </lineage>
</organism>
<proteinExistence type="predicted"/>
<dbReference type="Proteomes" id="UP000609064">
    <property type="component" value="Unassembled WGS sequence"/>
</dbReference>
<accession>A0A916YGG6</accession>
<protein>
    <submittedName>
        <fullName evidence="1">Uncharacterized protein</fullName>
    </submittedName>
</protein>
<name>A0A916YGG6_9BACT</name>
<reference evidence="1" key="2">
    <citation type="submission" date="2020-09" db="EMBL/GenBank/DDBJ databases">
        <authorList>
            <person name="Sun Q."/>
            <person name="Zhou Y."/>
        </authorList>
    </citation>
    <scope>NUCLEOTIDE SEQUENCE</scope>
    <source>
        <strain evidence="1">CGMCC 1.15958</strain>
    </source>
</reference>
<sequence length="69" mass="8477">MKMIEYVKLILEKVSFERELFEKELKKGLKLLSFKEIRELRKWCYERFGSIYRGILNRTFRKTQVTVSV</sequence>
<keyword evidence="2" id="KW-1185">Reference proteome</keyword>
<reference evidence="1" key="1">
    <citation type="journal article" date="2014" name="Int. J. Syst. Evol. Microbiol.">
        <title>Complete genome sequence of Corynebacterium casei LMG S-19264T (=DSM 44701T), isolated from a smear-ripened cheese.</title>
        <authorList>
            <consortium name="US DOE Joint Genome Institute (JGI-PGF)"/>
            <person name="Walter F."/>
            <person name="Albersmeier A."/>
            <person name="Kalinowski J."/>
            <person name="Ruckert C."/>
        </authorList>
    </citation>
    <scope>NUCLEOTIDE SEQUENCE</scope>
    <source>
        <strain evidence="1">CGMCC 1.15958</strain>
    </source>
</reference>
<evidence type="ECO:0000313" key="2">
    <source>
        <dbReference type="Proteomes" id="UP000609064"/>
    </source>
</evidence>
<dbReference type="RefSeq" id="WP_082892989.1">
    <property type="nucleotide sequence ID" value="NZ_BMKK01000001.1"/>
</dbReference>
<gene>
    <name evidence="1" type="ORF">GCM10011514_04280</name>
</gene>